<feature type="region of interest" description="Disordered" evidence="2">
    <location>
        <begin position="303"/>
        <end position="345"/>
    </location>
</feature>
<evidence type="ECO:0000313" key="5">
    <source>
        <dbReference type="Proteomes" id="UP000316628"/>
    </source>
</evidence>
<gene>
    <name evidence="4" type="ORF">FHX81_4559</name>
</gene>
<dbReference type="Proteomes" id="UP000316628">
    <property type="component" value="Unassembled WGS sequence"/>
</dbReference>
<dbReference type="SUPFAM" id="SSF140459">
    <property type="entry name" value="PE/PPE dimer-like"/>
    <property type="match status" value="1"/>
</dbReference>
<evidence type="ECO:0000256" key="1">
    <source>
        <dbReference type="ARBA" id="ARBA00010652"/>
    </source>
</evidence>
<comment type="similarity">
    <text evidence="1">Belongs to the mycobacterial PPE family.</text>
</comment>
<dbReference type="RefSeq" id="WP_141980023.1">
    <property type="nucleotide sequence ID" value="NZ_VFPP01000001.1"/>
</dbReference>
<dbReference type="EMBL" id="VFPP01000001">
    <property type="protein sequence ID" value="TQM82163.1"/>
    <property type="molecule type" value="Genomic_DNA"/>
</dbReference>
<dbReference type="Gene3D" id="1.20.1260.20">
    <property type="entry name" value="PPE superfamily"/>
    <property type="match status" value="1"/>
</dbReference>
<reference evidence="4 5" key="1">
    <citation type="submission" date="2019-06" db="EMBL/GenBank/DDBJ databases">
        <title>Sequencing the genomes of 1000 actinobacteria strains.</title>
        <authorList>
            <person name="Klenk H.-P."/>
        </authorList>
    </citation>
    <scope>NUCLEOTIDE SEQUENCE [LARGE SCALE GENOMIC DNA]</scope>
    <source>
        <strain evidence="4 5">DSM 45456</strain>
    </source>
</reference>
<evidence type="ECO:0000259" key="3">
    <source>
        <dbReference type="Pfam" id="PF00823"/>
    </source>
</evidence>
<comment type="caution">
    <text evidence="4">The sequence shown here is derived from an EMBL/GenBank/DDBJ whole genome shotgun (WGS) entry which is preliminary data.</text>
</comment>
<accession>A0A543JH44</accession>
<dbReference type="InterPro" id="IPR000030">
    <property type="entry name" value="PPE_dom"/>
</dbReference>
<feature type="compositionally biased region" description="Gly residues" evidence="2">
    <location>
        <begin position="308"/>
        <end position="338"/>
    </location>
</feature>
<feature type="compositionally biased region" description="Low complexity" evidence="2">
    <location>
        <begin position="364"/>
        <end position="374"/>
    </location>
</feature>
<sequence length="429" mass="42681">MSGHRDIPDFRFQGYDNQALATLVQQFQAGDAAQKFSDASHALRELSASLIEVDETLRTELKKLGIDWQGAAGEQAGQKTTVMADYASEADEAAQRNSKATAVQGATYSQTRNGMPEPQKLRGDTETNIGDEFLGFFGHETDHAKEVKETQAAREQAIRGLDQYTEASRDALNQYQGMNKPPQFEVTTASSVSTPVAAVGQPGVPAPSIPGGGVPGGFPGGVPGGVPGGTVGVPPQVPGMPGGSTGLLPPTPGGSTVLPPAALGGVKPGGSNFGLGLGLGLAGGLGLGLAATQARGGRVVRNPAPAMPGGGKVPEGPAGGKGTGGGGGGPAGKGGVPGMPGTLTGKPGISATIGAIDPDERVPGRGAAGAAAGKAGAGGSMLQPAASAKGGPGEEDGEHVRKYGVDSDDVFGDERMVVQSVIGDETEKK</sequence>
<dbReference type="InterPro" id="IPR038332">
    <property type="entry name" value="PPE_sf"/>
</dbReference>
<dbReference type="Pfam" id="PF00823">
    <property type="entry name" value="PPE"/>
    <property type="match status" value="1"/>
</dbReference>
<feature type="domain" description="PPE" evidence="3">
    <location>
        <begin position="28"/>
        <end position="173"/>
    </location>
</feature>
<dbReference type="OrthoDB" id="3695206at2"/>
<name>A0A543JH44_9PSEU</name>
<feature type="region of interest" description="Disordered" evidence="2">
    <location>
        <begin position="361"/>
        <end position="407"/>
    </location>
</feature>
<organism evidence="4 5">
    <name type="scientific">Saccharothrix saharensis</name>
    <dbReference type="NCBI Taxonomy" id="571190"/>
    <lineage>
        <taxon>Bacteria</taxon>
        <taxon>Bacillati</taxon>
        <taxon>Actinomycetota</taxon>
        <taxon>Actinomycetes</taxon>
        <taxon>Pseudonocardiales</taxon>
        <taxon>Pseudonocardiaceae</taxon>
        <taxon>Saccharothrix</taxon>
    </lineage>
</organism>
<dbReference type="AlphaFoldDB" id="A0A543JH44"/>
<feature type="region of interest" description="Disordered" evidence="2">
    <location>
        <begin position="98"/>
        <end position="124"/>
    </location>
</feature>
<feature type="compositionally biased region" description="Polar residues" evidence="2">
    <location>
        <begin position="98"/>
        <end position="113"/>
    </location>
</feature>
<keyword evidence="5" id="KW-1185">Reference proteome</keyword>
<protein>
    <submittedName>
        <fullName evidence="4">PPE family protein</fullName>
    </submittedName>
</protein>
<evidence type="ECO:0000256" key="2">
    <source>
        <dbReference type="SAM" id="MobiDB-lite"/>
    </source>
</evidence>
<proteinExistence type="inferred from homology"/>
<evidence type="ECO:0000313" key="4">
    <source>
        <dbReference type="EMBL" id="TQM82163.1"/>
    </source>
</evidence>